<dbReference type="GO" id="GO:0016765">
    <property type="term" value="F:transferase activity, transferring alkyl or aryl (other than methyl) groups"/>
    <property type="evidence" value="ECO:0007669"/>
    <property type="project" value="UniProtKB-ARBA"/>
</dbReference>
<sequence>MRYANILETIGNTPLVELSSFNPRPDVHIFAKLEGNNPSGSIKDRIARKMVEEAEKQQLLKAGSILLEPTSGNTGVALALVANLKGYPFTAVVSEKGTQDKRRLLELYGADIITSPGQAGSNGAVKLAQDLATQDSRYVMLYQYGNEANALAHYETTAVEIINDMPDVDVFVGGLGTGGTLTGVARRLKRHNRSTCIVAAEPVQGDSIQGLRNLADGFVPPVLDQSVIDTRMLVSSRDAWMRTLQLKAREGIFAGPSSGAVLDVALRVAETMKSGKIVIILADGGWKYMSEDYWMAKLPLPAMLTTSTD</sequence>
<dbReference type="RefSeq" id="WP_220202761.1">
    <property type="nucleotide sequence ID" value="NZ_BNJK01000001.1"/>
</dbReference>
<dbReference type="PANTHER" id="PTHR10314">
    <property type="entry name" value="CYSTATHIONINE BETA-SYNTHASE"/>
    <property type="match status" value="1"/>
</dbReference>
<dbReference type="Gene3D" id="3.40.50.1100">
    <property type="match status" value="2"/>
</dbReference>
<dbReference type="CDD" id="cd01561">
    <property type="entry name" value="CBS_like"/>
    <property type="match status" value="1"/>
</dbReference>
<dbReference type="PROSITE" id="PS00901">
    <property type="entry name" value="CYS_SYNTHASE"/>
    <property type="match status" value="1"/>
</dbReference>
<dbReference type="Pfam" id="PF00291">
    <property type="entry name" value="PALP"/>
    <property type="match status" value="1"/>
</dbReference>
<dbReference type="Proteomes" id="UP000597444">
    <property type="component" value="Unassembled WGS sequence"/>
</dbReference>
<proteinExistence type="inferred from homology"/>
<feature type="domain" description="Tryptophan synthase beta chain-like PALP" evidence="4">
    <location>
        <begin position="7"/>
        <end position="283"/>
    </location>
</feature>
<gene>
    <name evidence="5" type="ORF">KSF_019410</name>
</gene>
<evidence type="ECO:0000313" key="5">
    <source>
        <dbReference type="EMBL" id="GHO91893.1"/>
    </source>
</evidence>
<dbReference type="SUPFAM" id="SSF53686">
    <property type="entry name" value="Tryptophan synthase beta subunit-like PLP-dependent enzymes"/>
    <property type="match status" value="1"/>
</dbReference>
<accession>A0A8J3IE50</accession>
<comment type="caution">
    <text evidence="5">The sequence shown here is derived from an EMBL/GenBank/DDBJ whole genome shotgun (WGS) entry which is preliminary data.</text>
</comment>
<dbReference type="InterPro" id="IPR036052">
    <property type="entry name" value="TrpB-like_PALP_sf"/>
</dbReference>
<protein>
    <submittedName>
        <fullName evidence="5">Cysteine synthase</fullName>
    </submittedName>
</protein>
<keyword evidence="3" id="KW-0663">Pyridoxal phosphate</keyword>
<dbReference type="EMBL" id="BNJK01000001">
    <property type="protein sequence ID" value="GHO91893.1"/>
    <property type="molecule type" value="Genomic_DNA"/>
</dbReference>
<reference evidence="5" key="1">
    <citation type="submission" date="2020-10" db="EMBL/GenBank/DDBJ databases">
        <title>Taxonomic study of unclassified bacteria belonging to the class Ktedonobacteria.</title>
        <authorList>
            <person name="Yabe S."/>
            <person name="Wang C.M."/>
            <person name="Zheng Y."/>
            <person name="Sakai Y."/>
            <person name="Cavaletti L."/>
            <person name="Monciardini P."/>
            <person name="Donadio S."/>
        </authorList>
    </citation>
    <scope>NUCLEOTIDE SEQUENCE</scope>
    <source>
        <strain evidence="5">ID150040</strain>
    </source>
</reference>
<comment type="similarity">
    <text evidence="2">Belongs to the cysteine synthase/cystathionine beta-synthase family.</text>
</comment>
<evidence type="ECO:0000313" key="6">
    <source>
        <dbReference type="Proteomes" id="UP000597444"/>
    </source>
</evidence>
<dbReference type="InterPro" id="IPR001216">
    <property type="entry name" value="P-phosphate_BS"/>
</dbReference>
<organism evidence="5 6">
    <name type="scientific">Reticulibacter mediterranei</name>
    <dbReference type="NCBI Taxonomy" id="2778369"/>
    <lineage>
        <taxon>Bacteria</taxon>
        <taxon>Bacillati</taxon>
        <taxon>Chloroflexota</taxon>
        <taxon>Ktedonobacteria</taxon>
        <taxon>Ktedonobacterales</taxon>
        <taxon>Reticulibacteraceae</taxon>
        <taxon>Reticulibacter</taxon>
    </lineage>
</organism>
<evidence type="ECO:0000259" key="4">
    <source>
        <dbReference type="Pfam" id="PF00291"/>
    </source>
</evidence>
<evidence type="ECO:0000256" key="2">
    <source>
        <dbReference type="ARBA" id="ARBA00007103"/>
    </source>
</evidence>
<comment type="cofactor">
    <cofactor evidence="1">
        <name>pyridoxal 5'-phosphate</name>
        <dbReference type="ChEBI" id="CHEBI:597326"/>
    </cofactor>
</comment>
<dbReference type="FunFam" id="3.40.50.1100:FF:000003">
    <property type="entry name" value="Cystathionine beta-synthase"/>
    <property type="match status" value="1"/>
</dbReference>
<name>A0A8J3IE50_9CHLR</name>
<dbReference type="GO" id="GO:0006535">
    <property type="term" value="P:cysteine biosynthetic process from serine"/>
    <property type="evidence" value="ECO:0007669"/>
    <property type="project" value="InterPro"/>
</dbReference>
<evidence type="ECO:0000256" key="1">
    <source>
        <dbReference type="ARBA" id="ARBA00001933"/>
    </source>
</evidence>
<dbReference type="InterPro" id="IPR050214">
    <property type="entry name" value="Cys_Synth/Cystath_Beta-Synth"/>
</dbReference>
<evidence type="ECO:0000256" key="3">
    <source>
        <dbReference type="ARBA" id="ARBA00022898"/>
    </source>
</evidence>
<dbReference type="AlphaFoldDB" id="A0A8J3IE50"/>
<dbReference type="InterPro" id="IPR001926">
    <property type="entry name" value="TrpB-like_PALP"/>
</dbReference>
<keyword evidence="6" id="KW-1185">Reference proteome</keyword>